<dbReference type="Gene3D" id="3.30.2310.20">
    <property type="entry name" value="RelE-like"/>
    <property type="match status" value="1"/>
</dbReference>
<dbReference type="AlphaFoldDB" id="A0A9Q4PUW4"/>
<gene>
    <name evidence="2" type="ORF">L0665_01750</name>
</gene>
<dbReference type="RefSeq" id="WP_274924002.1">
    <property type="nucleotide sequence ID" value="NZ_JAKELO010000002.1"/>
</dbReference>
<dbReference type="InterPro" id="IPR035093">
    <property type="entry name" value="RelE/ParE_toxin_dom_sf"/>
</dbReference>
<evidence type="ECO:0000313" key="2">
    <source>
        <dbReference type="EMBL" id="MDE4907345.1"/>
    </source>
</evidence>
<accession>A0A9Q4PUW4</accession>
<name>A0A9Q4PUW4_9EURY</name>
<dbReference type="SUPFAM" id="SSF143011">
    <property type="entry name" value="RelE-like"/>
    <property type="match status" value="1"/>
</dbReference>
<dbReference type="PANTHER" id="PTHR35601:SF1">
    <property type="entry name" value="TOXIN RELE"/>
    <property type="match status" value="1"/>
</dbReference>
<dbReference type="InterPro" id="IPR007712">
    <property type="entry name" value="RelE/ParE_toxin"/>
</dbReference>
<evidence type="ECO:0000256" key="1">
    <source>
        <dbReference type="ARBA" id="ARBA00022649"/>
    </source>
</evidence>
<evidence type="ECO:0000313" key="3">
    <source>
        <dbReference type="Proteomes" id="UP001143747"/>
    </source>
</evidence>
<organism evidence="2 3">
    <name type="scientific">Methanogenium marinum</name>
    <dbReference type="NCBI Taxonomy" id="348610"/>
    <lineage>
        <taxon>Archaea</taxon>
        <taxon>Methanobacteriati</taxon>
        <taxon>Methanobacteriota</taxon>
        <taxon>Stenosarchaea group</taxon>
        <taxon>Methanomicrobia</taxon>
        <taxon>Methanomicrobiales</taxon>
        <taxon>Methanomicrobiaceae</taxon>
        <taxon>Methanogenium</taxon>
    </lineage>
</organism>
<dbReference type="Proteomes" id="UP001143747">
    <property type="component" value="Unassembled WGS sequence"/>
</dbReference>
<sequence>MSYSVLVTKRAKKSLRELPKNIAKEIYLELKSLSREDNPTKYVKKLKGNKNPPFYSLRVGRYRVILNIEDNVMVIHVIEAGHRKKIYRKY</sequence>
<dbReference type="PANTHER" id="PTHR35601">
    <property type="entry name" value="TOXIN RELE"/>
    <property type="match status" value="1"/>
</dbReference>
<dbReference type="Pfam" id="PF05016">
    <property type="entry name" value="ParE_toxin"/>
    <property type="match status" value="1"/>
</dbReference>
<dbReference type="EMBL" id="JAKELO010000002">
    <property type="protein sequence ID" value="MDE4907345.1"/>
    <property type="molecule type" value="Genomic_DNA"/>
</dbReference>
<proteinExistence type="predicted"/>
<keyword evidence="1" id="KW-1277">Toxin-antitoxin system</keyword>
<protein>
    <submittedName>
        <fullName evidence="2">Type II toxin-antitoxin system RelE/ParE family toxin</fullName>
    </submittedName>
</protein>
<reference evidence="2" key="1">
    <citation type="submission" date="2022-01" db="EMBL/GenBank/DDBJ databases">
        <title>Draft genome of Methanogenium marinum DSM 15558.</title>
        <authorList>
            <person name="Chen S.-C."/>
            <person name="You Y.-T."/>
        </authorList>
    </citation>
    <scope>NUCLEOTIDE SEQUENCE</scope>
    <source>
        <strain evidence="2">DSM 15558</strain>
    </source>
</reference>
<keyword evidence="3" id="KW-1185">Reference proteome</keyword>
<comment type="caution">
    <text evidence="2">The sequence shown here is derived from an EMBL/GenBank/DDBJ whole genome shotgun (WGS) entry which is preliminary data.</text>
</comment>